<name>A0A0V1H1K3_9BILA</name>
<evidence type="ECO:0000313" key="3">
    <source>
        <dbReference type="Proteomes" id="UP000055024"/>
    </source>
</evidence>
<dbReference type="EMBL" id="JYDP01000176">
    <property type="protein sequence ID" value="KRZ03972.1"/>
    <property type="molecule type" value="Genomic_DNA"/>
</dbReference>
<evidence type="ECO:0000313" key="2">
    <source>
        <dbReference type="EMBL" id="KRZ03972.1"/>
    </source>
</evidence>
<reference evidence="2 3" key="1">
    <citation type="submission" date="2015-01" db="EMBL/GenBank/DDBJ databases">
        <title>Evolution of Trichinella species and genotypes.</title>
        <authorList>
            <person name="Korhonen P.K."/>
            <person name="Edoardo P."/>
            <person name="Giuseppe L.R."/>
            <person name="Gasser R.B."/>
        </authorList>
    </citation>
    <scope>NUCLEOTIDE SEQUENCE [LARGE SCALE GENOMIC DNA]</scope>
    <source>
        <strain evidence="2">ISS1029</strain>
    </source>
</reference>
<proteinExistence type="predicted"/>
<sequence>MKKLTTVSKNINDIIVGNSCVIVVVSSDFIIIAVFYNIIYYGFVKLTNEKGLPVLNVIFVRDDEGQSNMQSIKKCKIKLKFLNR</sequence>
<accession>A0A0V1H1K3</accession>
<keyword evidence="1" id="KW-1133">Transmembrane helix</keyword>
<keyword evidence="1" id="KW-0472">Membrane</keyword>
<feature type="transmembrane region" description="Helical" evidence="1">
    <location>
        <begin position="21"/>
        <end position="43"/>
    </location>
</feature>
<evidence type="ECO:0000256" key="1">
    <source>
        <dbReference type="SAM" id="Phobius"/>
    </source>
</evidence>
<gene>
    <name evidence="2" type="ORF">T11_9388</name>
</gene>
<organism evidence="2 3">
    <name type="scientific">Trichinella zimbabwensis</name>
    <dbReference type="NCBI Taxonomy" id="268475"/>
    <lineage>
        <taxon>Eukaryota</taxon>
        <taxon>Metazoa</taxon>
        <taxon>Ecdysozoa</taxon>
        <taxon>Nematoda</taxon>
        <taxon>Enoplea</taxon>
        <taxon>Dorylaimia</taxon>
        <taxon>Trichinellida</taxon>
        <taxon>Trichinellidae</taxon>
        <taxon>Trichinella</taxon>
    </lineage>
</organism>
<dbReference type="AlphaFoldDB" id="A0A0V1H1K3"/>
<keyword evidence="3" id="KW-1185">Reference proteome</keyword>
<protein>
    <submittedName>
        <fullName evidence="2">Uncharacterized protein</fullName>
    </submittedName>
</protein>
<dbReference type="Proteomes" id="UP000055024">
    <property type="component" value="Unassembled WGS sequence"/>
</dbReference>
<keyword evidence="1" id="KW-0812">Transmembrane</keyword>
<comment type="caution">
    <text evidence="2">The sequence shown here is derived from an EMBL/GenBank/DDBJ whole genome shotgun (WGS) entry which is preliminary data.</text>
</comment>